<reference evidence="4" key="2">
    <citation type="journal article" date="2017" name="Plant Physiol. Biochem.">
        <title>Differential oxidative and antioxidative response of duckweed Lemna minor toward plant growth promoting/inhibiting bacteria.</title>
        <authorList>
            <person name="Ishizawa H."/>
            <person name="Kuroda M."/>
            <person name="Morikawa M."/>
            <person name="Ike M."/>
        </authorList>
    </citation>
    <scope>NUCLEOTIDE SEQUENCE [LARGE SCALE GENOMIC DNA]</scope>
    <source>
        <strain evidence="4">M6</strain>
    </source>
</reference>
<dbReference type="RefSeq" id="WP_126420883.1">
    <property type="nucleotide sequence ID" value="NZ_AP018827.1"/>
</dbReference>
<feature type="compositionally biased region" description="Basic and acidic residues" evidence="1">
    <location>
        <begin position="103"/>
        <end position="113"/>
    </location>
</feature>
<evidence type="ECO:0000313" key="4">
    <source>
        <dbReference type="Proteomes" id="UP000278756"/>
    </source>
</evidence>
<dbReference type="EMBL" id="AP018827">
    <property type="protein sequence ID" value="BBF80495.1"/>
    <property type="molecule type" value="Genomic_DNA"/>
</dbReference>
<gene>
    <name evidence="3" type="ORF">EM6_1079</name>
</gene>
<dbReference type="Proteomes" id="UP000278756">
    <property type="component" value="Chromosome 1"/>
</dbReference>
<accession>A0A3G9G3P9</accession>
<feature type="region of interest" description="Disordered" evidence="1">
    <location>
        <begin position="88"/>
        <end position="113"/>
    </location>
</feature>
<dbReference type="OrthoDB" id="7173833at2"/>
<evidence type="ECO:0000256" key="2">
    <source>
        <dbReference type="SAM" id="SignalP"/>
    </source>
</evidence>
<evidence type="ECO:0000313" key="3">
    <source>
        <dbReference type="EMBL" id="BBF80495.1"/>
    </source>
</evidence>
<keyword evidence="2" id="KW-0732">Signal</keyword>
<protein>
    <submittedName>
        <fullName evidence="3">Uncharacterized protein</fullName>
    </submittedName>
</protein>
<dbReference type="AlphaFoldDB" id="A0A3G9G3P9"/>
<name>A0A3G9G3P9_9CAUL</name>
<sequence>MFKPIALILFASALALPAAAQDSLENTSKAAANSVEATAQLSGAGVMVVAGSAALPFVAVGASAESTGAAIRDSGEAVWDEANKPLTVSPETVVAQDAPKVPNEAEKPQKKAQ</sequence>
<feature type="signal peptide" evidence="2">
    <location>
        <begin position="1"/>
        <end position="20"/>
    </location>
</feature>
<evidence type="ECO:0000256" key="1">
    <source>
        <dbReference type="SAM" id="MobiDB-lite"/>
    </source>
</evidence>
<organism evidence="3 4">
    <name type="scientific">Asticcacaulis excentricus</name>
    <dbReference type="NCBI Taxonomy" id="78587"/>
    <lineage>
        <taxon>Bacteria</taxon>
        <taxon>Pseudomonadati</taxon>
        <taxon>Pseudomonadota</taxon>
        <taxon>Alphaproteobacteria</taxon>
        <taxon>Caulobacterales</taxon>
        <taxon>Caulobacteraceae</taxon>
        <taxon>Asticcacaulis</taxon>
    </lineage>
</organism>
<reference evidence="4" key="1">
    <citation type="journal article" date="2017" name="Biotechnol. Biofuels">
        <title>Evaluation of environmental bacterial communities as a factor affecting the growth of duckweed Lemna minor.</title>
        <authorList>
            <person name="Ishizawa H."/>
            <person name="Kuroda M."/>
            <person name="Morikawa M."/>
            <person name="Ike M."/>
        </authorList>
    </citation>
    <scope>NUCLEOTIDE SEQUENCE [LARGE SCALE GENOMIC DNA]</scope>
    <source>
        <strain evidence="4">M6</strain>
    </source>
</reference>
<proteinExistence type="predicted"/>
<feature type="chain" id="PRO_5017959717" evidence="2">
    <location>
        <begin position="21"/>
        <end position="113"/>
    </location>
</feature>